<name>A0A7R9BSJ5_9CRUS</name>
<dbReference type="InterPro" id="IPR035985">
    <property type="entry name" value="Ubiquitin-activating_enz"/>
</dbReference>
<dbReference type="Gene3D" id="3.50.50.80">
    <property type="entry name" value="Ubiquitin-activating enzyme E1, inactive adenylation domain, subdomain 1"/>
    <property type="match status" value="1"/>
</dbReference>
<dbReference type="GO" id="GO:0004839">
    <property type="term" value="F:ubiquitin activating enzyme activity"/>
    <property type="evidence" value="ECO:0007669"/>
    <property type="project" value="UniProtKB-EC"/>
</dbReference>
<dbReference type="EC" id="6.2.1.45" evidence="4"/>
<dbReference type="InterPro" id="IPR042063">
    <property type="entry name" value="Ubi_acti_E1_SCCH"/>
</dbReference>
<keyword evidence="6" id="KW-0547">Nucleotide-binding</keyword>
<dbReference type="PANTHER" id="PTHR10953">
    <property type="entry name" value="UBIQUITIN-ACTIVATING ENZYME E1"/>
    <property type="match status" value="1"/>
</dbReference>
<proteinExistence type="inferred from homology"/>
<evidence type="ECO:0000256" key="7">
    <source>
        <dbReference type="ARBA" id="ARBA00022786"/>
    </source>
</evidence>
<dbReference type="Pfam" id="PF00899">
    <property type="entry name" value="ThiF"/>
    <property type="match status" value="1"/>
</dbReference>
<dbReference type="SMART" id="SM00985">
    <property type="entry name" value="UBA_e1_C"/>
    <property type="match status" value="1"/>
</dbReference>
<dbReference type="PROSITE" id="PS00865">
    <property type="entry name" value="UBIQUITIN_ACTIVAT_2"/>
    <property type="match status" value="1"/>
</dbReference>
<evidence type="ECO:0000256" key="3">
    <source>
        <dbReference type="ARBA" id="ARBA00005673"/>
    </source>
</evidence>
<dbReference type="FunFam" id="3.10.290.60:FF:000001">
    <property type="entry name" value="Ubiquitin-activating enzyme E1 2"/>
    <property type="match status" value="1"/>
</dbReference>
<dbReference type="InterPro" id="IPR019572">
    <property type="entry name" value="UBA_E1_SCCH"/>
</dbReference>
<keyword evidence="12" id="KW-1185">Reference proteome</keyword>
<reference evidence="11" key="1">
    <citation type="submission" date="2020-11" db="EMBL/GenBank/DDBJ databases">
        <authorList>
            <person name="Tran Van P."/>
        </authorList>
    </citation>
    <scope>NUCLEOTIDE SEQUENCE</scope>
</reference>
<dbReference type="EMBL" id="CAJPEX010001764">
    <property type="protein sequence ID" value="CAG0919878.1"/>
    <property type="molecule type" value="Genomic_DNA"/>
</dbReference>
<dbReference type="GO" id="GO:0005737">
    <property type="term" value="C:cytoplasm"/>
    <property type="evidence" value="ECO:0007669"/>
    <property type="project" value="TreeGrafter"/>
</dbReference>
<feature type="domain" description="Ubiquitin-activating enzyme E1 C-terminal" evidence="10">
    <location>
        <begin position="389"/>
        <end position="516"/>
    </location>
</feature>
<evidence type="ECO:0000256" key="4">
    <source>
        <dbReference type="ARBA" id="ARBA00012990"/>
    </source>
</evidence>
<dbReference type="GO" id="GO:0005524">
    <property type="term" value="F:ATP binding"/>
    <property type="evidence" value="ECO:0007669"/>
    <property type="project" value="UniProtKB-KW"/>
</dbReference>
<dbReference type="Pfam" id="PF09358">
    <property type="entry name" value="E1_UFD"/>
    <property type="match status" value="1"/>
</dbReference>
<dbReference type="InterPro" id="IPR042449">
    <property type="entry name" value="Ub-E1_IAD_1"/>
</dbReference>
<dbReference type="EMBL" id="OA883801">
    <property type="protein sequence ID" value="CAD7279726.1"/>
    <property type="molecule type" value="Genomic_DNA"/>
</dbReference>
<comment type="pathway">
    <text evidence="2">Protein modification; protein ubiquitination.</text>
</comment>
<keyword evidence="5" id="KW-0436">Ligase</keyword>
<dbReference type="InterPro" id="IPR033127">
    <property type="entry name" value="UBQ-activ_enz_E1_Cys_AS"/>
</dbReference>
<dbReference type="Gene3D" id="1.10.10.2660">
    <property type="entry name" value="Ubiquitin-activating enzyme E1, SCCH domain"/>
    <property type="match status" value="1"/>
</dbReference>
<dbReference type="Pfam" id="PF10585">
    <property type="entry name" value="UBA_E1_SCCH"/>
    <property type="match status" value="1"/>
</dbReference>
<dbReference type="GO" id="GO:0019781">
    <property type="term" value="F:NEDD8 activating enzyme activity"/>
    <property type="evidence" value="ECO:0007669"/>
    <property type="project" value="TreeGrafter"/>
</dbReference>
<keyword evidence="7" id="KW-0833">Ubl conjugation pathway</keyword>
<accession>A0A7R9BSJ5</accession>
<comment type="catalytic activity">
    <reaction evidence="1">
        <text>ATP + ubiquitin + [E1 ubiquitin-activating enzyme]-L-cysteine = AMP + diphosphate + S-ubiquitinyl-[E1 ubiquitin-activating enzyme]-L-cysteine.</text>
        <dbReference type="EC" id="6.2.1.45"/>
    </reaction>
</comment>
<dbReference type="InterPro" id="IPR018965">
    <property type="entry name" value="Ub-activating_enz_E1_C"/>
</dbReference>
<evidence type="ECO:0000256" key="9">
    <source>
        <dbReference type="PROSITE-ProRule" id="PRU10132"/>
    </source>
</evidence>
<organism evidence="11">
    <name type="scientific">Notodromas monacha</name>
    <dbReference type="NCBI Taxonomy" id="399045"/>
    <lineage>
        <taxon>Eukaryota</taxon>
        <taxon>Metazoa</taxon>
        <taxon>Ecdysozoa</taxon>
        <taxon>Arthropoda</taxon>
        <taxon>Crustacea</taxon>
        <taxon>Oligostraca</taxon>
        <taxon>Ostracoda</taxon>
        <taxon>Podocopa</taxon>
        <taxon>Podocopida</taxon>
        <taxon>Cypridocopina</taxon>
        <taxon>Cypridoidea</taxon>
        <taxon>Cyprididae</taxon>
        <taxon>Notodromas</taxon>
    </lineage>
</organism>
<feature type="active site" description="Glycyl thioester intermediate" evidence="9">
    <location>
        <position position="202"/>
    </location>
</feature>
<dbReference type="InterPro" id="IPR000594">
    <property type="entry name" value="ThiF_NAD_FAD-bd"/>
</dbReference>
<dbReference type="OrthoDB" id="10252231at2759"/>
<evidence type="ECO:0000313" key="11">
    <source>
        <dbReference type="EMBL" id="CAD7279726.1"/>
    </source>
</evidence>
<comment type="similarity">
    <text evidence="3">Belongs to the ubiquitin-activating E1 family.</text>
</comment>
<protein>
    <recommendedName>
        <fullName evidence="4">E1 ubiquitin-activating enzyme</fullName>
        <ecNumber evidence="4">6.2.1.45</ecNumber>
    </recommendedName>
</protein>
<gene>
    <name evidence="11" type="ORF">NMOB1V02_LOCUS7394</name>
</gene>
<dbReference type="CDD" id="cd01490">
    <property type="entry name" value="Ube1_repeat2"/>
    <property type="match status" value="1"/>
</dbReference>
<sequence>MPLSVCLTMWRRSLKTQLLQYDSTLAVFGTDFQNRIGNVRLFVVGSGAIGCELLKNYAMLGIGSGPGGMILVTDMDAIEKSNLNRQFLFRPWDVGKQKSSTSALVVKSMNPQIRIMSHQNRVGKDTEGIYNEYFFSRLTCVTNALDNVDARKYMDLRCVYFRKPLLESGTLGTKGNVQVILPNLTESYGSSQDPPEKSIPMCTLKNFPNAIEHTLQWARDLFEGTFTTGPQDADSYINDPEFMDRTLKLPGSQPMDILEKVKSHLVDDKPSSFEDCIAWARLFWEELFVNVIKQLLHTYPADTTTESGQPFWSGPKRLPHALSFDYDEEKCQEFVVAGANLRALNYGFKENRIAGKIIPAIATTTSLVCGLVCIELYKLVQGHKNLERFKNGFINLALPFFGFSEPIPADVHTYHDKKWTLWDKFEIREEKAPTMTAFISLFKRQHKLDVTMVSYGETMLFADFMPEDKIRERLKMSMRDLVVQVADDDIPHWKRALDFEAAAEDKDEEDADIPPIRYVLSQS</sequence>
<dbReference type="SUPFAM" id="SSF69572">
    <property type="entry name" value="Activating enzymes of the ubiquitin-like proteins"/>
    <property type="match status" value="1"/>
</dbReference>
<dbReference type="AlphaFoldDB" id="A0A7R9BSJ5"/>
<dbReference type="InterPro" id="IPR038252">
    <property type="entry name" value="UBA_E1_C_sf"/>
</dbReference>
<dbReference type="InterPro" id="IPR045886">
    <property type="entry name" value="ThiF/MoeB/HesA"/>
</dbReference>
<dbReference type="FunFam" id="3.40.50.720:FF:000015">
    <property type="entry name" value="Ubiquitin-activating enzyme E1 1"/>
    <property type="match status" value="1"/>
</dbReference>
<evidence type="ECO:0000256" key="8">
    <source>
        <dbReference type="ARBA" id="ARBA00022840"/>
    </source>
</evidence>
<keyword evidence="8" id="KW-0067">ATP-binding</keyword>
<evidence type="ECO:0000313" key="12">
    <source>
        <dbReference type="Proteomes" id="UP000678499"/>
    </source>
</evidence>
<dbReference type="GO" id="GO:0045116">
    <property type="term" value="P:protein neddylation"/>
    <property type="evidence" value="ECO:0007669"/>
    <property type="project" value="TreeGrafter"/>
</dbReference>
<evidence type="ECO:0000256" key="5">
    <source>
        <dbReference type="ARBA" id="ARBA00022598"/>
    </source>
</evidence>
<dbReference type="UniPathway" id="UPA00143"/>
<dbReference type="GO" id="GO:0005634">
    <property type="term" value="C:nucleus"/>
    <property type="evidence" value="ECO:0007669"/>
    <property type="project" value="TreeGrafter"/>
</dbReference>
<dbReference type="Proteomes" id="UP000678499">
    <property type="component" value="Unassembled WGS sequence"/>
</dbReference>
<evidence type="ECO:0000256" key="6">
    <source>
        <dbReference type="ARBA" id="ARBA00022741"/>
    </source>
</evidence>
<evidence type="ECO:0000256" key="1">
    <source>
        <dbReference type="ARBA" id="ARBA00000488"/>
    </source>
</evidence>
<dbReference type="Gene3D" id="3.10.290.60">
    <property type="entry name" value="Ubiquitin-activating enzyme E1, UFD domain"/>
    <property type="match status" value="1"/>
</dbReference>
<evidence type="ECO:0000256" key="2">
    <source>
        <dbReference type="ARBA" id="ARBA00004906"/>
    </source>
</evidence>
<dbReference type="PANTHER" id="PTHR10953:SF250">
    <property type="entry name" value="UBIQUITIN-LIKE MODIFIER-ACTIVATING ENZYME 1"/>
    <property type="match status" value="1"/>
</dbReference>
<evidence type="ECO:0000259" key="10">
    <source>
        <dbReference type="SMART" id="SM00985"/>
    </source>
</evidence>